<evidence type="ECO:0000313" key="3">
    <source>
        <dbReference type="Proteomes" id="UP000589036"/>
    </source>
</evidence>
<accession>A0A852TYG8</accession>
<feature type="transmembrane region" description="Helical" evidence="1">
    <location>
        <begin position="112"/>
        <end position="129"/>
    </location>
</feature>
<keyword evidence="1" id="KW-0812">Transmembrane</keyword>
<keyword evidence="1" id="KW-0472">Membrane</keyword>
<dbReference type="RefSeq" id="WP_179644717.1">
    <property type="nucleotide sequence ID" value="NZ_BAAAYY010000031.1"/>
</dbReference>
<evidence type="ECO:0000313" key="2">
    <source>
        <dbReference type="EMBL" id="NYE48978.1"/>
    </source>
</evidence>
<proteinExistence type="predicted"/>
<dbReference type="AlphaFoldDB" id="A0A852TYG8"/>
<feature type="transmembrane region" description="Helical" evidence="1">
    <location>
        <begin position="89"/>
        <end position="106"/>
    </location>
</feature>
<protein>
    <submittedName>
        <fullName evidence="2">Uncharacterized protein</fullName>
    </submittedName>
</protein>
<reference evidence="2 3" key="1">
    <citation type="submission" date="2020-07" db="EMBL/GenBank/DDBJ databases">
        <title>Sequencing the genomes of 1000 actinobacteria strains.</title>
        <authorList>
            <person name="Klenk H.-P."/>
        </authorList>
    </citation>
    <scope>NUCLEOTIDE SEQUENCE [LARGE SCALE GENOMIC DNA]</scope>
    <source>
        <strain evidence="2 3">CXB654</strain>
    </source>
</reference>
<keyword evidence="1" id="KW-1133">Transmembrane helix</keyword>
<evidence type="ECO:0000256" key="1">
    <source>
        <dbReference type="SAM" id="Phobius"/>
    </source>
</evidence>
<feature type="transmembrane region" description="Helical" evidence="1">
    <location>
        <begin position="58"/>
        <end position="82"/>
    </location>
</feature>
<name>A0A852TYG8_9ACTN</name>
<dbReference type="EMBL" id="JACCCC010000001">
    <property type="protein sequence ID" value="NYE48978.1"/>
    <property type="molecule type" value="Genomic_DNA"/>
</dbReference>
<comment type="caution">
    <text evidence="2">The sequence shown here is derived from an EMBL/GenBank/DDBJ whole genome shotgun (WGS) entry which is preliminary data.</text>
</comment>
<sequence>MSGAGGRQAGGGTPDGRTRWTAPGWIVASLAAGIIAAAVVLLPGFITESSQGESPDRSLGAAGLPLLLVVTAALVPAVPLVFGPWVERVSTIVTAIVLLLWCLVGLASVGLYFLPSAVLMLIAAALNIVRRRSS</sequence>
<gene>
    <name evidence="2" type="ORF">HDA32_004098</name>
</gene>
<organism evidence="2 3">
    <name type="scientific">Spinactinospora alkalitolerans</name>
    <dbReference type="NCBI Taxonomy" id="687207"/>
    <lineage>
        <taxon>Bacteria</taxon>
        <taxon>Bacillati</taxon>
        <taxon>Actinomycetota</taxon>
        <taxon>Actinomycetes</taxon>
        <taxon>Streptosporangiales</taxon>
        <taxon>Nocardiopsidaceae</taxon>
        <taxon>Spinactinospora</taxon>
    </lineage>
</organism>
<keyword evidence="3" id="KW-1185">Reference proteome</keyword>
<feature type="transmembrane region" description="Helical" evidence="1">
    <location>
        <begin position="25"/>
        <end position="46"/>
    </location>
</feature>
<dbReference type="Proteomes" id="UP000589036">
    <property type="component" value="Unassembled WGS sequence"/>
</dbReference>